<proteinExistence type="predicted"/>
<evidence type="ECO:0000313" key="1">
    <source>
        <dbReference type="EMBL" id="THF65233.1"/>
    </source>
</evidence>
<protein>
    <submittedName>
        <fullName evidence="1">Uncharacterized protein</fullName>
    </submittedName>
</protein>
<comment type="caution">
    <text evidence="1">The sequence shown here is derived from an EMBL/GenBank/DDBJ whole genome shotgun (WGS) entry which is preliminary data.</text>
</comment>
<accession>A0A4S4AYZ7</accession>
<sequence>MSFQISYFSTGKGIQYGSAALAYISGSSVSPHITNTANTLGVSATAIADAMTAGANSYYTHSRDRLPFDIRLENILEIG</sequence>
<gene>
    <name evidence="1" type="ORF">E6O51_01125</name>
</gene>
<reference evidence="1 2" key="1">
    <citation type="submission" date="2019-04" db="EMBL/GenBank/DDBJ databases">
        <title>Azoarcus rhizosphaerae sp. nov. isolated from rhizosphere of Ficus religiosa.</title>
        <authorList>
            <person name="Lin S.-Y."/>
            <person name="Hameed A."/>
            <person name="Hsu Y.-H."/>
            <person name="Young C.-C."/>
        </authorList>
    </citation>
    <scope>NUCLEOTIDE SEQUENCE [LARGE SCALE GENOMIC DNA]</scope>
    <source>
        <strain evidence="1 2">CC-YHH848</strain>
    </source>
</reference>
<dbReference type="EMBL" id="SSOD01000001">
    <property type="protein sequence ID" value="THF65233.1"/>
    <property type="molecule type" value="Genomic_DNA"/>
</dbReference>
<organism evidence="1 2">
    <name type="scientific">Pseudothauera rhizosphaerae</name>
    <dbReference type="NCBI Taxonomy" id="2565932"/>
    <lineage>
        <taxon>Bacteria</taxon>
        <taxon>Pseudomonadati</taxon>
        <taxon>Pseudomonadota</taxon>
        <taxon>Betaproteobacteria</taxon>
        <taxon>Rhodocyclales</taxon>
        <taxon>Zoogloeaceae</taxon>
        <taxon>Pseudothauera</taxon>
    </lineage>
</organism>
<evidence type="ECO:0000313" key="2">
    <source>
        <dbReference type="Proteomes" id="UP000307956"/>
    </source>
</evidence>
<dbReference type="RefSeq" id="WP_136383126.1">
    <property type="nucleotide sequence ID" value="NZ_SSOD01000001.1"/>
</dbReference>
<dbReference type="Proteomes" id="UP000307956">
    <property type="component" value="Unassembled WGS sequence"/>
</dbReference>
<name>A0A4S4AYZ7_9RHOO</name>
<keyword evidence="2" id="KW-1185">Reference proteome</keyword>
<dbReference type="AlphaFoldDB" id="A0A4S4AYZ7"/>